<gene>
    <name evidence="1 3" type="primary">slyX</name>
    <name evidence="3" type="ORF">GCM10009304_03630</name>
</gene>
<proteinExistence type="inferred from homology"/>
<keyword evidence="4" id="KW-1185">Reference proteome</keyword>
<keyword evidence="2" id="KW-0175">Coiled coil</keyword>
<dbReference type="InterPro" id="IPR007236">
    <property type="entry name" value="SlyX"/>
</dbReference>
<dbReference type="RefSeq" id="WP_188981425.1">
    <property type="nucleotide sequence ID" value="NZ_BMPO01000001.1"/>
</dbReference>
<dbReference type="Gene3D" id="1.20.5.300">
    <property type="match status" value="1"/>
</dbReference>
<comment type="caution">
    <text evidence="3">The sequence shown here is derived from an EMBL/GenBank/DDBJ whole genome shotgun (WGS) entry which is preliminary data.</text>
</comment>
<name>A0A917URZ7_9PSED</name>
<evidence type="ECO:0000313" key="4">
    <source>
        <dbReference type="Proteomes" id="UP000635983"/>
    </source>
</evidence>
<evidence type="ECO:0000313" key="3">
    <source>
        <dbReference type="EMBL" id="GGJ81057.1"/>
    </source>
</evidence>
<organism evidence="3 4">
    <name type="scientific">Pseudomonas matsuisoli</name>
    <dbReference type="NCBI Taxonomy" id="1515666"/>
    <lineage>
        <taxon>Bacteria</taxon>
        <taxon>Pseudomonadati</taxon>
        <taxon>Pseudomonadota</taxon>
        <taxon>Gammaproteobacteria</taxon>
        <taxon>Pseudomonadales</taxon>
        <taxon>Pseudomonadaceae</taxon>
        <taxon>Pseudomonas</taxon>
    </lineage>
</organism>
<dbReference type="AlphaFoldDB" id="A0A917URZ7"/>
<reference evidence="3" key="1">
    <citation type="journal article" date="2014" name="Int. J. Syst. Evol. Microbiol.">
        <title>Complete genome sequence of Corynebacterium casei LMG S-19264T (=DSM 44701T), isolated from a smear-ripened cheese.</title>
        <authorList>
            <consortium name="US DOE Joint Genome Institute (JGI-PGF)"/>
            <person name="Walter F."/>
            <person name="Albersmeier A."/>
            <person name="Kalinowski J."/>
            <person name="Ruckert C."/>
        </authorList>
    </citation>
    <scope>NUCLEOTIDE SEQUENCE</scope>
    <source>
        <strain evidence="3">JCM 30078</strain>
    </source>
</reference>
<comment type="similarity">
    <text evidence="1">Belongs to the SlyX family.</text>
</comment>
<sequence length="69" mass="7787">MSVESRVVDLEMRVAFQDDALNTMSHELAQQQRTIEKLQAQIASLLKRQEELVERVDAGGGVEPPPPHY</sequence>
<protein>
    <recommendedName>
        <fullName evidence="1">Protein SlyX homolog</fullName>
    </recommendedName>
</protein>
<feature type="coiled-coil region" evidence="2">
    <location>
        <begin position="21"/>
        <end position="55"/>
    </location>
</feature>
<reference evidence="3" key="2">
    <citation type="submission" date="2020-09" db="EMBL/GenBank/DDBJ databases">
        <authorList>
            <person name="Sun Q."/>
            <person name="Ohkuma M."/>
        </authorList>
    </citation>
    <scope>NUCLEOTIDE SEQUENCE</scope>
    <source>
        <strain evidence="3">JCM 30078</strain>
    </source>
</reference>
<dbReference type="Pfam" id="PF04102">
    <property type="entry name" value="SlyX"/>
    <property type="match status" value="1"/>
</dbReference>
<dbReference type="Proteomes" id="UP000635983">
    <property type="component" value="Unassembled WGS sequence"/>
</dbReference>
<accession>A0A917URZ7</accession>
<dbReference type="PANTHER" id="PTHR36508">
    <property type="entry name" value="PROTEIN SLYX"/>
    <property type="match status" value="1"/>
</dbReference>
<evidence type="ECO:0000256" key="2">
    <source>
        <dbReference type="SAM" id="Coils"/>
    </source>
</evidence>
<dbReference type="HAMAP" id="MF_00715">
    <property type="entry name" value="SlyX"/>
    <property type="match status" value="1"/>
</dbReference>
<dbReference type="PANTHER" id="PTHR36508:SF1">
    <property type="entry name" value="PROTEIN SLYX"/>
    <property type="match status" value="1"/>
</dbReference>
<evidence type="ECO:0000256" key="1">
    <source>
        <dbReference type="HAMAP-Rule" id="MF_00715"/>
    </source>
</evidence>
<dbReference type="EMBL" id="BMPO01000001">
    <property type="protein sequence ID" value="GGJ81057.1"/>
    <property type="molecule type" value="Genomic_DNA"/>
</dbReference>